<organism evidence="12 13">
    <name type="scientific">Ceratopteris richardii</name>
    <name type="common">Triangle waterfern</name>
    <dbReference type="NCBI Taxonomy" id="49495"/>
    <lineage>
        <taxon>Eukaryota</taxon>
        <taxon>Viridiplantae</taxon>
        <taxon>Streptophyta</taxon>
        <taxon>Embryophyta</taxon>
        <taxon>Tracheophyta</taxon>
        <taxon>Polypodiopsida</taxon>
        <taxon>Polypodiidae</taxon>
        <taxon>Polypodiales</taxon>
        <taxon>Pteridineae</taxon>
        <taxon>Pteridaceae</taxon>
        <taxon>Parkerioideae</taxon>
        <taxon>Ceratopteris</taxon>
    </lineage>
</organism>
<comment type="catalytic activity">
    <reaction evidence="7 8">
        <text>Couples ATP hydrolysis with the unwinding of duplex DNA by translocating in the 3'-5' direction.</text>
        <dbReference type="EC" id="5.6.2.4"/>
    </reaction>
</comment>
<feature type="domain" description="Helicase C-terminal" evidence="11">
    <location>
        <begin position="101"/>
        <end position="246"/>
    </location>
</feature>
<dbReference type="NCBIfam" id="TIGR00614">
    <property type="entry name" value="recQ_fam"/>
    <property type="match status" value="1"/>
</dbReference>
<dbReference type="GO" id="GO:0016787">
    <property type="term" value="F:hydrolase activity"/>
    <property type="evidence" value="ECO:0007669"/>
    <property type="project" value="UniProtKB-KW"/>
</dbReference>
<feature type="compositionally biased region" description="Low complexity" evidence="9">
    <location>
        <begin position="534"/>
        <end position="543"/>
    </location>
</feature>
<keyword evidence="6 8" id="KW-0067">ATP-binding</keyword>
<evidence type="ECO:0000256" key="4">
    <source>
        <dbReference type="ARBA" id="ARBA00022801"/>
    </source>
</evidence>
<accession>A0A8T2R174</accession>
<dbReference type="PANTHER" id="PTHR13710:SF155">
    <property type="entry name" value="ATP-DEPENDENT DNA HELICASE Q-LIKE 3"/>
    <property type="match status" value="1"/>
</dbReference>
<comment type="subcellular location">
    <subcellularLocation>
        <location evidence="8">Nucleus</location>
    </subcellularLocation>
</comment>
<comment type="caution">
    <text evidence="12">The sequence shown here is derived from an EMBL/GenBank/DDBJ whole genome shotgun (WGS) entry which is preliminary data.</text>
</comment>
<feature type="region of interest" description="Disordered" evidence="9">
    <location>
        <begin position="511"/>
        <end position="587"/>
    </location>
</feature>
<dbReference type="InterPro" id="IPR032284">
    <property type="entry name" value="RecQ_Zn-bd"/>
</dbReference>
<sequence>MKLKKLYDRCLLNLIAVDEAHCISSWGHDFRPSYRQLSKLRDCFPNVPILALTATAAKKVQEDIISSLSLRQPTILISSFNRPNIYYEVRYKDLLKNPYDDLRKLIKADMQACAIIYCHSRNTCDELGAQLKEDGITCRVYHAGLPDRIRSAALDDWASGKVPVIIGTVAFGLGIDRRDVRLVCHYNIPKSIESFYQESGRAGRDNKRSRSVLYYGLDDRRSMEFILRNAPKKKIKDANLLKKGMEDFQEIASYCDSPGCRRQKLLGHFGEEATPVICSKTCDFCCHPSQVSDDLQQLFEVASTRSHGKFHVYMSSNEGNQDIRSEFWNLSDESEAGEDISSSDDEATKLAGTVMSKQRQKNKQLDSRLDSLLKAETEYNRRFEHGSEQRRKDTQKNVITEAMREAAKQKLTDSLERTLERFHTRGLHVKMVVEALEMDCFKKYGKSGRSFYNSQVASTTRWLSSCSSLADLKTRVPQEAFQASNEESKACESTLMSSVASASSLQSSREALQSHIHDVSTSKNLKDSPVENVIPKNSSKSSPPIRPEVEHKRPVSVSEFKSPGAVDSQLPSIPSFSDFMSKKQKKL</sequence>
<comment type="catalytic activity">
    <reaction evidence="8">
        <text>ATP + H2O = ADP + phosphate + H(+)</text>
        <dbReference type="Rhea" id="RHEA:13065"/>
        <dbReference type="ChEBI" id="CHEBI:15377"/>
        <dbReference type="ChEBI" id="CHEBI:15378"/>
        <dbReference type="ChEBI" id="CHEBI:30616"/>
        <dbReference type="ChEBI" id="CHEBI:43474"/>
        <dbReference type="ChEBI" id="CHEBI:456216"/>
    </reaction>
</comment>
<keyword evidence="4 8" id="KW-0378">Hydrolase</keyword>
<dbReference type="InterPro" id="IPR014001">
    <property type="entry name" value="Helicase_ATP-bd"/>
</dbReference>
<dbReference type="InterPro" id="IPR027417">
    <property type="entry name" value="P-loop_NTPase"/>
</dbReference>
<dbReference type="SMART" id="SM00490">
    <property type="entry name" value="HELICc"/>
    <property type="match status" value="1"/>
</dbReference>
<keyword evidence="8" id="KW-0539">Nucleus</keyword>
<evidence type="ECO:0000256" key="2">
    <source>
        <dbReference type="ARBA" id="ARBA00022528"/>
    </source>
</evidence>
<protein>
    <recommendedName>
        <fullName evidence="8">ATP-dependent DNA helicase</fullName>
        <ecNumber evidence="8">5.6.2.4</ecNumber>
    </recommendedName>
</protein>
<dbReference type="EC" id="5.6.2.4" evidence="8"/>
<keyword evidence="13" id="KW-1185">Reference proteome</keyword>
<evidence type="ECO:0000256" key="7">
    <source>
        <dbReference type="ARBA" id="ARBA00034617"/>
    </source>
</evidence>
<dbReference type="GO" id="GO:0005737">
    <property type="term" value="C:cytoplasm"/>
    <property type="evidence" value="ECO:0007669"/>
    <property type="project" value="TreeGrafter"/>
</dbReference>
<keyword evidence="2" id="KW-0150">Chloroplast</keyword>
<dbReference type="GO" id="GO:0005694">
    <property type="term" value="C:chromosome"/>
    <property type="evidence" value="ECO:0007669"/>
    <property type="project" value="TreeGrafter"/>
</dbReference>
<evidence type="ECO:0000313" key="12">
    <source>
        <dbReference type="EMBL" id="KAH7289471.1"/>
    </source>
</evidence>
<dbReference type="FunFam" id="3.40.50.300:FF:002061">
    <property type="entry name" value="RecQ family DNA helicase"/>
    <property type="match status" value="1"/>
</dbReference>
<evidence type="ECO:0000256" key="1">
    <source>
        <dbReference type="ARBA" id="ARBA00005446"/>
    </source>
</evidence>
<dbReference type="AlphaFoldDB" id="A0A8T2R174"/>
<reference evidence="12" key="1">
    <citation type="submission" date="2021-08" db="EMBL/GenBank/DDBJ databases">
        <title>WGS assembly of Ceratopteris richardii.</title>
        <authorList>
            <person name="Marchant D.B."/>
            <person name="Chen G."/>
            <person name="Jenkins J."/>
            <person name="Shu S."/>
            <person name="Leebens-Mack J."/>
            <person name="Grimwood J."/>
            <person name="Schmutz J."/>
            <person name="Soltis P."/>
            <person name="Soltis D."/>
            <person name="Chen Z.-H."/>
        </authorList>
    </citation>
    <scope>NUCLEOTIDE SEQUENCE</scope>
    <source>
        <strain evidence="12">Whitten #5841</strain>
        <tissue evidence="12">Leaf</tissue>
    </source>
</reference>
<evidence type="ECO:0000256" key="3">
    <source>
        <dbReference type="ARBA" id="ARBA00022741"/>
    </source>
</evidence>
<dbReference type="GO" id="GO:0003676">
    <property type="term" value="F:nucleic acid binding"/>
    <property type="evidence" value="ECO:0007669"/>
    <property type="project" value="InterPro"/>
</dbReference>
<dbReference type="Pfam" id="PF00271">
    <property type="entry name" value="Helicase_C"/>
    <property type="match status" value="1"/>
</dbReference>
<dbReference type="PANTHER" id="PTHR13710">
    <property type="entry name" value="DNA HELICASE RECQ FAMILY MEMBER"/>
    <property type="match status" value="1"/>
</dbReference>
<evidence type="ECO:0000256" key="6">
    <source>
        <dbReference type="ARBA" id="ARBA00022840"/>
    </source>
</evidence>
<evidence type="ECO:0000259" key="10">
    <source>
        <dbReference type="PROSITE" id="PS51192"/>
    </source>
</evidence>
<dbReference type="CDD" id="cd18794">
    <property type="entry name" value="SF2_C_RecQ"/>
    <property type="match status" value="1"/>
</dbReference>
<dbReference type="Proteomes" id="UP000825935">
    <property type="component" value="Chromosome 30"/>
</dbReference>
<dbReference type="GO" id="GO:0043138">
    <property type="term" value="F:3'-5' DNA helicase activity"/>
    <property type="evidence" value="ECO:0007669"/>
    <property type="project" value="UniProtKB-EC"/>
</dbReference>
<evidence type="ECO:0000256" key="8">
    <source>
        <dbReference type="RuleBase" id="RU364117"/>
    </source>
</evidence>
<dbReference type="OrthoDB" id="10261556at2759"/>
<keyword evidence="5 8" id="KW-0347">Helicase</keyword>
<feature type="domain" description="Helicase ATP-binding" evidence="10">
    <location>
        <begin position="1"/>
        <end position="74"/>
    </location>
</feature>
<evidence type="ECO:0000313" key="13">
    <source>
        <dbReference type="Proteomes" id="UP000825935"/>
    </source>
</evidence>
<keyword evidence="3 8" id="KW-0547">Nucleotide-binding</keyword>
<dbReference type="Pfam" id="PF00270">
    <property type="entry name" value="DEAD"/>
    <property type="match status" value="1"/>
</dbReference>
<proteinExistence type="inferred from homology"/>
<dbReference type="InterPro" id="IPR011545">
    <property type="entry name" value="DEAD/DEAH_box_helicase_dom"/>
</dbReference>
<dbReference type="SUPFAM" id="SSF52540">
    <property type="entry name" value="P-loop containing nucleoside triphosphate hydrolases"/>
    <property type="match status" value="2"/>
</dbReference>
<name>A0A8T2R174_CERRI</name>
<gene>
    <name evidence="12" type="ORF">KP509_30G003800</name>
</gene>
<dbReference type="GO" id="GO:0005634">
    <property type="term" value="C:nucleus"/>
    <property type="evidence" value="ECO:0007669"/>
    <property type="project" value="UniProtKB-SubCell"/>
</dbReference>
<evidence type="ECO:0000256" key="5">
    <source>
        <dbReference type="ARBA" id="ARBA00022806"/>
    </source>
</evidence>
<dbReference type="InterPro" id="IPR004589">
    <property type="entry name" value="DNA_helicase_ATP-dep_RecQ"/>
</dbReference>
<dbReference type="PROSITE" id="PS51192">
    <property type="entry name" value="HELICASE_ATP_BIND_1"/>
    <property type="match status" value="1"/>
</dbReference>
<keyword evidence="2" id="KW-0934">Plastid</keyword>
<dbReference type="Pfam" id="PF16124">
    <property type="entry name" value="RecQ_Zn_bind"/>
    <property type="match status" value="1"/>
</dbReference>
<dbReference type="EMBL" id="CM035435">
    <property type="protein sequence ID" value="KAH7289471.1"/>
    <property type="molecule type" value="Genomic_DNA"/>
</dbReference>
<evidence type="ECO:0000259" key="11">
    <source>
        <dbReference type="PROSITE" id="PS51194"/>
    </source>
</evidence>
<feature type="compositionally biased region" description="Basic and acidic residues" evidence="9">
    <location>
        <begin position="515"/>
        <end position="529"/>
    </location>
</feature>
<dbReference type="InterPro" id="IPR001650">
    <property type="entry name" value="Helicase_C-like"/>
</dbReference>
<evidence type="ECO:0000256" key="9">
    <source>
        <dbReference type="SAM" id="MobiDB-lite"/>
    </source>
</evidence>
<dbReference type="GO" id="GO:0000724">
    <property type="term" value="P:double-strand break repair via homologous recombination"/>
    <property type="evidence" value="ECO:0007669"/>
    <property type="project" value="TreeGrafter"/>
</dbReference>
<dbReference type="PROSITE" id="PS51194">
    <property type="entry name" value="HELICASE_CTER"/>
    <property type="match status" value="1"/>
</dbReference>
<comment type="similarity">
    <text evidence="1 8">Belongs to the helicase family. RecQ subfamily.</text>
</comment>
<dbReference type="GO" id="GO:0005524">
    <property type="term" value="F:ATP binding"/>
    <property type="evidence" value="ECO:0007669"/>
    <property type="project" value="UniProtKB-KW"/>
</dbReference>
<dbReference type="GO" id="GO:0009378">
    <property type="term" value="F:four-way junction helicase activity"/>
    <property type="evidence" value="ECO:0007669"/>
    <property type="project" value="TreeGrafter"/>
</dbReference>
<dbReference type="Gene3D" id="3.40.50.300">
    <property type="entry name" value="P-loop containing nucleotide triphosphate hydrolases"/>
    <property type="match status" value="2"/>
</dbReference>